<sequence>MTRTQGRRHGALGLALLAIVAMIATLAVAPATQAGAAQRIADGTTCSLTVEKCPADGQTFRLYRLATMAGDGSLTLVPQLADAVSQTGIDPTTFNEKTDATTLAKAAQSLQGYVVASPKAFGERVATASGGTAHYQGLEPGMYLLCADVATVGGSTYTALPNLVIVPRIDGWTYATDCTVNAKFEVTPVEAPHNSVTKLWRGDTAQGRPASVRVRIYNGTKLYREVTLSADNNWTFSWDGSGSWSVREVGVPSGYTFSVTVAKAKAGSDKTAGSTFQVTNSKGGQNPKGSPKGDTSHLPKTGDQTSLVLPAVLLCAGAALVLVGLRCRRREGER</sequence>
<dbReference type="AlphaFoldDB" id="A0A6N7XRM8"/>
<feature type="transmembrane region" description="Helical" evidence="2">
    <location>
        <begin position="307"/>
        <end position="325"/>
    </location>
</feature>
<evidence type="ECO:0000313" key="6">
    <source>
        <dbReference type="Proteomes" id="UP000469325"/>
    </source>
</evidence>
<protein>
    <submittedName>
        <fullName evidence="5">Cna B-type domain-containing protein</fullName>
    </submittedName>
</protein>
<dbReference type="NCBIfam" id="TIGR01167">
    <property type="entry name" value="LPXTG_anchor"/>
    <property type="match status" value="1"/>
</dbReference>
<reference evidence="5 6" key="1">
    <citation type="submission" date="2019-08" db="EMBL/GenBank/DDBJ databases">
        <title>In-depth cultivation of the pig gut microbiome towards novel bacterial diversity and tailored functional studies.</title>
        <authorList>
            <person name="Wylensek D."/>
            <person name="Hitch T.C.A."/>
            <person name="Clavel T."/>
        </authorList>
    </citation>
    <scope>NUCLEOTIDE SEQUENCE [LARGE SCALE GENOMIC DNA]</scope>
    <source>
        <strain evidence="5 6">CA-Schmier-601-WT-1</strain>
    </source>
</reference>
<feature type="signal peptide" evidence="3">
    <location>
        <begin position="1"/>
        <end position="36"/>
    </location>
</feature>
<organism evidence="5 6">
    <name type="scientific">Olsenella porci</name>
    <dbReference type="NCBI Taxonomy" id="2652279"/>
    <lineage>
        <taxon>Bacteria</taxon>
        <taxon>Bacillati</taxon>
        <taxon>Actinomycetota</taxon>
        <taxon>Coriobacteriia</taxon>
        <taxon>Coriobacteriales</taxon>
        <taxon>Atopobiaceae</taxon>
        <taxon>Olsenella</taxon>
    </lineage>
</organism>
<dbReference type="Proteomes" id="UP000469325">
    <property type="component" value="Unassembled WGS sequence"/>
</dbReference>
<evidence type="ECO:0000313" key="5">
    <source>
        <dbReference type="EMBL" id="MST72775.1"/>
    </source>
</evidence>
<feature type="chain" id="PRO_5026867311" evidence="3">
    <location>
        <begin position="37"/>
        <end position="334"/>
    </location>
</feature>
<keyword evidence="6" id="KW-1185">Reference proteome</keyword>
<feature type="compositionally biased region" description="Polar residues" evidence="1">
    <location>
        <begin position="271"/>
        <end position="288"/>
    </location>
</feature>
<evidence type="ECO:0000259" key="4">
    <source>
        <dbReference type="Pfam" id="PF05738"/>
    </source>
</evidence>
<dbReference type="Pfam" id="PF05738">
    <property type="entry name" value="Cna_B"/>
    <property type="match status" value="1"/>
</dbReference>
<dbReference type="InterPro" id="IPR008454">
    <property type="entry name" value="Collagen-bd_Cna-like_B-typ_dom"/>
</dbReference>
<evidence type="ECO:0000256" key="3">
    <source>
        <dbReference type="SAM" id="SignalP"/>
    </source>
</evidence>
<accession>A0A6N7XRM8</accession>
<dbReference type="EMBL" id="VUNC01000004">
    <property type="protein sequence ID" value="MST72775.1"/>
    <property type="molecule type" value="Genomic_DNA"/>
</dbReference>
<proteinExistence type="predicted"/>
<dbReference type="RefSeq" id="WP_154435244.1">
    <property type="nucleotide sequence ID" value="NZ_VUNC01000004.1"/>
</dbReference>
<comment type="caution">
    <text evidence="5">The sequence shown here is derived from an EMBL/GenBank/DDBJ whole genome shotgun (WGS) entry which is preliminary data.</text>
</comment>
<keyword evidence="2" id="KW-0812">Transmembrane</keyword>
<evidence type="ECO:0000256" key="1">
    <source>
        <dbReference type="SAM" id="MobiDB-lite"/>
    </source>
</evidence>
<evidence type="ECO:0000256" key="2">
    <source>
        <dbReference type="SAM" id="Phobius"/>
    </source>
</evidence>
<dbReference type="GO" id="GO:0005975">
    <property type="term" value="P:carbohydrate metabolic process"/>
    <property type="evidence" value="ECO:0007669"/>
    <property type="project" value="UniProtKB-ARBA"/>
</dbReference>
<keyword evidence="2" id="KW-1133">Transmembrane helix</keyword>
<keyword evidence="2" id="KW-0472">Membrane</keyword>
<dbReference type="InterPro" id="IPR013783">
    <property type="entry name" value="Ig-like_fold"/>
</dbReference>
<name>A0A6N7XRM8_9ACTN</name>
<feature type="domain" description="CNA-B" evidence="4">
    <location>
        <begin position="195"/>
        <end position="265"/>
    </location>
</feature>
<keyword evidence="3" id="KW-0732">Signal</keyword>
<dbReference type="Gene3D" id="2.60.40.1140">
    <property type="entry name" value="Collagen-binding surface protein Cna, B-type domain"/>
    <property type="match status" value="1"/>
</dbReference>
<dbReference type="CDD" id="cd00222">
    <property type="entry name" value="CollagenBindB"/>
    <property type="match status" value="1"/>
</dbReference>
<dbReference type="SUPFAM" id="SSF49478">
    <property type="entry name" value="Cna protein B-type domain"/>
    <property type="match status" value="1"/>
</dbReference>
<feature type="region of interest" description="Disordered" evidence="1">
    <location>
        <begin position="270"/>
        <end position="301"/>
    </location>
</feature>
<gene>
    <name evidence="5" type="ORF">FYJ68_06610</name>
</gene>
<dbReference type="Gene3D" id="2.60.40.10">
    <property type="entry name" value="Immunoglobulins"/>
    <property type="match status" value="1"/>
</dbReference>